<accession>A0A0A0BNY8</accession>
<comment type="caution">
    <text evidence="2">The sequence shown here is derived from an EMBL/GenBank/DDBJ whole genome shotgun (WGS) entry which is preliminary data.</text>
</comment>
<dbReference type="InterPro" id="IPR003425">
    <property type="entry name" value="CCB3/YggT"/>
</dbReference>
<dbReference type="EMBL" id="AXCY01000083">
    <property type="protein sequence ID" value="KGM09666.1"/>
    <property type="molecule type" value="Genomic_DNA"/>
</dbReference>
<reference evidence="2 3" key="2">
    <citation type="journal article" date="2015" name="Stand. Genomic Sci.">
        <title>Draft genome sequence of Cellulomonas carbonis T26(T) and comparative analysis of six Cellulomonas genomes.</title>
        <authorList>
            <person name="Zhuang W."/>
            <person name="Zhang S."/>
            <person name="Xia X."/>
            <person name="Wang G."/>
        </authorList>
    </citation>
    <scope>NUCLEOTIDE SEQUENCE [LARGE SCALE GENOMIC DNA]</scope>
    <source>
        <strain evidence="2 3">T26</strain>
    </source>
</reference>
<protein>
    <submittedName>
        <fullName evidence="2">Membrane protein</fullName>
    </submittedName>
</protein>
<proteinExistence type="predicted"/>
<evidence type="ECO:0000313" key="3">
    <source>
        <dbReference type="Proteomes" id="UP000029839"/>
    </source>
</evidence>
<evidence type="ECO:0000313" key="2">
    <source>
        <dbReference type="EMBL" id="KGM09666.1"/>
    </source>
</evidence>
<reference evidence="2 3" key="1">
    <citation type="submission" date="2013-08" db="EMBL/GenBank/DDBJ databases">
        <title>Genome sequencing of Cellulomonas carbonis T26.</title>
        <authorList>
            <person name="Chen F."/>
            <person name="Li Y."/>
            <person name="Wang G."/>
        </authorList>
    </citation>
    <scope>NUCLEOTIDE SEQUENCE [LARGE SCALE GENOMIC DNA]</scope>
    <source>
        <strain evidence="2 3">T26</strain>
    </source>
</reference>
<dbReference type="OrthoDB" id="3216131at2"/>
<name>A0A0A0BNY8_9CELL</name>
<dbReference type="Pfam" id="PF02325">
    <property type="entry name" value="CCB3_YggT"/>
    <property type="match status" value="1"/>
</dbReference>
<gene>
    <name evidence="2" type="ORF">N868_18930</name>
</gene>
<sequence>MDLVFGVLYLVVLVFFLLLFVRLVLDWIQVFARDWRPRGVVLVVAEATYTVTDPPLRAVRRVVPPLTLGSIRLDLAFIIVAFACSILLGVLQALANRS</sequence>
<feature type="transmembrane region" description="Helical" evidence="1">
    <location>
        <begin position="75"/>
        <end position="95"/>
    </location>
</feature>
<dbReference type="GO" id="GO:0016020">
    <property type="term" value="C:membrane"/>
    <property type="evidence" value="ECO:0007669"/>
    <property type="project" value="InterPro"/>
</dbReference>
<feature type="transmembrane region" description="Helical" evidence="1">
    <location>
        <begin position="6"/>
        <end position="28"/>
    </location>
</feature>
<keyword evidence="1" id="KW-0812">Transmembrane</keyword>
<organism evidence="2 3">
    <name type="scientific">Cellulomonas carbonis T26</name>
    <dbReference type="NCBI Taxonomy" id="947969"/>
    <lineage>
        <taxon>Bacteria</taxon>
        <taxon>Bacillati</taxon>
        <taxon>Actinomycetota</taxon>
        <taxon>Actinomycetes</taxon>
        <taxon>Micrococcales</taxon>
        <taxon>Cellulomonadaceae</taxon>
        <taxon>Cellulomonas</taxon>
    </lineage>
</organism>
<keyword evidence="3" id="KW-1185">Reference proteome</keyword>
<evidence type="ECO:0000256" key="1">
    <source>
        <dbReference type="SAM" id="Phobius"/>
    </source>
</evidence>
<dbReference type="RefSeq" id="WP_043608257.1">
    <property type="nucleotide sequence ID" value="NZ_AXCY01000083.1"/>
</dbReference>
<dbReference type="AlphaFoldDB" id="A0A0A0BNY8"/>
<keyword evidence="1" id="KW-0472">Membrane</keyword>
<keyword evidence="1" id="KW-1133">Transmembrane helix</keyword>
<dbReference type="Proteomes" id="UP000029839">
    <property type="component" value="Unassembled WGS sequence"/>
</dbReference>